<evidence type="ECO:0000256" key="5">
    <source>
        <dbReference type="ARBA" id="ARBA00022692"/>
    </source>
</evidence>
<dbReference type="InterPro" id="IPR050271">
    <property type="entry name" value="UDP-glycosyltransferase"/>
</dbReference>
<dbReference type="GeneID" id="36378661"/>
<dbReference type="PANTHER" id="PTHR48043:SF23">
    <property type="entry name" value="UDP-GLUCURONOSYLTRANSFERASE"/>
    <property type="match status" value="1"/>
</dbReference>
<evidence type="ECO:0000256" key="1">
    <source>
        <dbReference type="ARBA" id="ARBA00004167"/>
    </source>
</evidence>
<evidence type="ECO:0000256" key="4">
    <source>
        <dbReference type="ARBA" id="ARBA00022679"/>
    </source>
</evidence>
<dbReference type="PROSITE" id="PS00375">
    <property type="entry name" value="UDPGT"/>
    <property type="match status" value="1"/>
</dbReference>
<comment type="similarity">
    <text evidence="2 10">Belongs to the UDP-glycosyltransferase family.</text>
</comment>
<organism evidence="12">
    <name type="scientific">Strongyloides ratti</name>
    <name type="common">Parasitic roundworm</name>
    <dbReference type="NCBI Taxonomy" id="34506"/>
    <lineage>
        <taxon>Eukaryota</taxon>
        <taxon>Metazoa</taxon>
        <taxon>Ecdysozoa</taxon>
        <taxon>Nematoda</taxon>
        <taxon>Chromadorea</taxon>
        <taxon>Rhabditida</taxon>
        <taxon>Tylenchina</taxon>
        <taxon>Panagrolaimomorpha</taxon>
        <taxon>Strongyloidoidea</taxon>
        <taxon>Strongyloididae</taxon>
        <taxon>Strongyloides</taxon>
    </lineage>
</organism>
<dbReference type="CTD" id="36378661"/>
<evidence type="ECO:0000256" key="6">
    <source>
        <dbReference type="ARBA" id="ARBA00022729"/>
    </source>
</evidence>
<dbReference type="InterPro" id="IPR002213">
    <property type="entry name" value="UDP_glucos_trans"/>
</dbReference>
<dbReference type="CDD" id="cd03784">
    <property type="entry name" value="GT1_Gtf-like"/>
    <property type="match status" value="1"/>
</dbReference>
<dbReference type="GO" id="GO:0016020">
    <property type="term" value="C:membrane"/>
    <property type="evidence" value="ECO:0007669"/>
    <property type="project" value="UniProtKB-SubCell"/>
</dbReference>
<proteinExistence type="inferred from homology"/>
<comment type="catalytic activity">
    <reaction evidence="9 11">
        <text>glucuronate acceptor + UDP-alpha-D-glucuronate = acceptor beta-D-glucuronoside + UDP + H(+)</text>
        <dbReference type="Rhea" id="RHEA:21032"/>
        <dbReference type="ChEBI" id="CHEBI:15378"/>
        <dbReference type="ChEBI" id="CHEBI:58052"/>
        <dbReference type="ChEBI" id="CHEBI:58223"/>
        <dbReference type="ChEBI" id="CHEBI:132367"/>
        <dbReference type="ChEBI" id="CHEBI:132368"/>
        <dbReference type="EC" id="2.4.1.17"/>
    </reaction>
</comment>
<evidence type="ECO:0000313" key="14">
    <source>
        <dbReference type="WBParaSite" id="SRAE_2000096700.1"/>
    </source>
</evidence>
<evidence type="ECO:0000256" key="2">
    <source>
        <dbReference type="ARBA" id="ARBA00009995"/>
    </source>
</evidence>
<dbReference type="OrthoDB" id="5835829at2759"/>
<dbReference type="RefSeq" id="XP_024505497.1">
    <property type="nucleotide sequence ID" value="XM_024651862.1"/>
</dbReference>
<dbReference type="PANTHER" id="PTHR48043">
    <property type="entry name" value="EG:EG0003.4 PROTEIN-RELATED"/>
    <property type="match status" value="1"/>
</dbReference>
<keyword evidence="13" id="KW-1185">Reference proteome</keyword>
<dbReference type="Proteomes" id="UP000035682">
    <property type="component" value="Unplaced"/>
</dbReference>
<evidence type="ECO:0000256" key="8">
    <source>
        <dbReference type="ARBA" id="ARBA00023136"/>
    </source>
</evidence>
<dbReference type="SUPFAM" id="SSF53756">
    <property type="entry name" value="UDP-Glycosyltransferase/glycogen phosphorylase"/>
    <property type="match status" value="1"/>
</dbReference>
<comment type="subcellular location">
    <subcellularLocation>
        <location evidence="1 11">Membrane</location>
        <topology evidence="1 11">Single-pass membrane protein</topology>
    </subcellularLocation>
</comment>
<dbReference type="EMBL" id="LN609529">
    <property type="protein sequence ID" value="CEF66297.1"/>
    <property type="molecule type" value="Genomic_DNA"/>
</dbReference>
<evidence type="ECO:0000256" key="9">
    <source>
        <dbReference type="ARBA" id="ARBA00047475"/>
    </source>
</evidence>
<dbReference type="OMA" id="TDEWNEI"/>
<dbReference type="GO" id="GO:0015020">
    <property type="term" value="F:glucuronosyltransferase activity"/>
    <property type="evidence" value="ECO:0007669"/>
    <property type="project" value="UniProtKB-EC"/>
</dbReference>
<evidence type="ECO:0000313" key="12">
    <source>
        <dbReference type="EMBL" id="CEF66297.1"/>
    </source>
</evidence>
<keyword evidence="5 11" id="KW-0812">Transmembrane</keyword>
<dbReference type="FunFam" id="3.40.50.2000:FF:000038">
    <property type="entry name" value="UDP-GlucuronosylTransferase"/>
    <property type="match status" value="1"/>
</dbReference>
<evidence type="ECO:0000256" key="7">
    <source>
        <dbReference type="ARBA" id="ARBA00022989"/>
    </source>
</evidence>
<evidence type="ECO:0000313" key="15">
    <source>
        <dbReference type="WormBase" id="SRAE_2000096700"/>
    </source>
</evidence>
<accession>A0A090L980</accession>
<keyword evidence="7 11" id="KW-1133">Transmembrane helix</keyword>
<reference evidence="12 13" key="1">
    <citation type="submission" date="2014-09" db="EMBL/GenBank/DDBJ databases">
        <authorList>
            <person name="Martin A.A."/>
        </authorList>
    </citation>
    <scope>NUCLEOTIDE SEQUENCE</scope>
    <source>
        <strain evidence="13">ED321</strain>
        <strain evidence="12">ED321 Heterogonic</strain>
    </source>
</reference>
<evidence type="ECO:0000256" key="3">
    <source>
        <dbReference type="ARBA" id="ARBA00022676"/>
    </source>
</evidence>
<keyword evidence="4 10" id="KW-0808">Transferase</keyword>
<dbReference type="AlphaFoldDB" id="A0A090L980"/>
<reference evidence="14" key="2">
    <citation type="submission" date="2020-12" db="UniProtKB">
        <authorList>
            <consortium name="WormBaseParasite"/>
        </authorList>
    </citation>
    <scope>IDENTIFICATION</scope>
</reference>
<dbReference type="Pfam" id="PF00201">
    <property type="entry name" value="UDPGT"/>
    <property type="match status" value="1"/>
</dbReference>
<protein>
    <recommendedName>
        <fullName evidence="11">UDP-glucuronosyltransferase</fullName>
        <ecNumber evidence="11">2.4.1.17</ecNumber>
    </recommendedName>
</protein>
<dbReference type="EC" id="2.4.1.17" evidence="11"/>
<dbReference type="WBParaSite" id="SRAE_2000096700.1">
    <property type="protein sequence ID" value="SRAE_2000096700.1"/>
    <property type="gene ID" value="WBGene00261167"/>
</dbReference>
<dbReference type="Gene3D" id="3.40.50.2000">
    <property type="entry name" value="Glycogen Phosphorylase B"/>
    <property type="match status" value="1"/>
</dbReference>
<evidence type="ECO:0000256" key="11">
    <source>
        <dbReference type="RuleBase" id="RU362059"/>
    </source>
</evidence>
<name>A0A090L980_STRRB</name>
<gene>
    <name evidence="12 14 15" type="ORF">SRAE_2000096700</name>
</gene>
<keyword evidence="6" id="KW-0732">Signal</keyword>
<dbReference type="InterPro" id="IPR035595">
    <property type="entry name" value="UDP_glycos_trans_CS"/>
</dbReference>
<evidence type="ECO:0000313" key="13">
    <source>
        <dbReference type="Proteomes" id="UP000035682"/>
    </source>
</evidence>
<keyword evidence="8 11" id="KW-0472">Membrane</keyword>
<keyword evidence="3 10" id="KW-0328">Glycosyltransferase</keyword>
<feature type="transmembrane region" description="Helical" evidence="11">
    <location>
        <begin position="460"/>
        <end position="483"/>
    </location>
</feature>
<sequence>MGKLADILSIAGYNVTSVYLPVDHDIKDIVVTKFGKNIRSSFKNNITKNDKKDKNYVKFKKDIWTQSQTNFFQIRRMTETIGQMLKKSCKKFIDDDVLTNQIKNEKFDLAISEAFDICAIGLYHQWGIENHLTVSSGLFWSTYYPLFGLHFPVTQVPELYADYGHKGMGLKERILNIYFHYFGDPFLKAPFIFEQELFDQKFGKGVVNLKKKISDAVFHITNTEPLLDFAHPTLAKIVEIGGFSIPKINPLTDEWNEILNVRPHNIIVSFGTVAESYLMPDEYKKSLLTVFKKMSNITFIWKYEIDDKVGDGIKNLIKKKWFPQTDLLGDKRISGFISHGGMNSFSEAAYRGVPVIAVPLFADQSRNSRVIEMLGIGKQLSKFDVKNSDIVEDTINEVFLKNTEYYKNVQKIKKILENKPYNSTEIFIKYVDFASKFGVQPQMRMLSEDHTFIENYNLDIIALLTFPMIFIIYSAKIFINWLIKKSNKKSKKKTN</sequence>
<dbReference type="WormBase" id="SRAE_2000096700">
    <property type="protein sequence ID" value="SRP08281"/>
    <property type="gene ID" value="WBGene00261167"/>
</dbReference>
<evidence type="ECO:0000256" key="10">
    <source>
        <dbReference type="RuleBase" id="RU003718"/>
    </source>
</evidence>
<dbReference type="STRING" id="34506.A0A090L980"/>